<keyword evidence="7" id="KW-1185">Reference proteome</keyword>
<keyword evidence="3" id="KW-0106">Calcium</keyword>
<reference evidence="6" key="1">
    <citation type="submission" date="2014-02" db="EMBL/GenBank/DDBJ databases">
        <title>Expanding our view of genomic diversity in Candidatus Accumulibacter clades.</title>
        <authorList>
            <person name="Skennerton C.T."/>
            <person name="Barr J.J."/>
            <person name="Slater F.R."/>
            <person name="Bond P.L."/>
            <person name="Tyson G.W."/>
        </authorList>
    </citation>
    <scope>NUCLEOTIDE SEQUENCE [LARGE SCALE GENOMIC DNA]</scope>
</reference>
<dbReference type="PANTHER" id="PTHR46682">
    <property type="entry name" value="ADHESION G-PROTEIN COUPLED RECEPTOR V1"/>
    <property type="match status" value="1"/>
</dbReference>
<comment type="caution">
    <text evidence="6">The sequence shown here is derived from an EMBL/GenBank/DDBJ whole genome shotgun (WGS) entry which is preliminary data.</text>
</comment>
<dbReference type="STRING" id="1454001.AW08_00668"/>
<sequence>MSSLAQQRRPPGRCGYALRQRAFTLPALLALVVLSLLAISWPRLASAIQNCHDYTYHALTGEDGNMLSAGELRSRLAARGYTKYRYSASAAVGRLDEKQRYRPGDALLFGDSHSGVVNAAGTIDHYFQNFVGNSLPRKSEVVDPRDLDYQRTLFKGWTVERILQAHRSYREDQIEIWRKGSPDTIGFVESWGEVGKDVGQVSLAVHRTGSGRGALSVQIVPRGSPSYLATASAGVSYRLASDTLDWADGEVGRKTVEIEILNSDAEPGDRALLLGIAVKRGDARPDRWPETTLVLKRAAASRDRSRMGGEISFVEDAVSAAPADRQVRLIVTRDGFSKGEVTVDYQTQPGSARPGVDYTPVTGTLSWAESDKGIRSIDVPILAASGGGAMASFTVTLANPSGGAEVVRPATVTVNLQRAPVDPGQALPGGSRAGPAEGDTSEPAPASAGSQTRRKNCLYLRLKPEQVQIGAGGQLSFTATAVFDDGSETDVTRLASWQPGPANTYGAPPEVRFDERVLVSARWDGCAGKATVDLQAAAWTPPLSHADDRRPGEPGSEPWRPTWYVLCDRSGRVVYGEDTTPALFGIIAGPFMGPRRAEQWIGENCPRTVCTIEGTHGLCAREPPPAAAAGDGYQALCDPTGHVVIGRSGTLPGHRPMSPALAGEASARWWIEQNCPSWTCTPDGACARAGAIRSGGRWAVVCSRQHGGVGFTEYPNRVDSWVWVEHLLSDGDARNWLAANCPSERCDRDGRCLPGGPATAPSAQQRPSEVPTGSVLDLYGQRERSRQGAGSGSLGPYWGPGGRFSSDTLRQQMARDGQTLSTSRDGDGRSAGGESHCASDATCPAGYSCQGGHCLPVTAGDGQQPAGATTRDTSSRPAAVATPAVTGASAAAATAAATAATTAATPSTAAGSPPPGVYEPKGNGQACLQVGQQMEARCRQMSEDCNRRNCSGGGYSGCALDCPGCGGHFGNYIAWCSLHPAYQAKVSSGLTGFVAEIGTCIAQFLADGKPGRRERGADCQRQAQRKLDQGRDAWVQQTCQARCAEDGRKGVAVLGGARHRCECH</sequence>
<dbReference type="EMBL" id="JFAX01000003">
    <property type="protein sequence ID" value="EXI68846.1"/>
    <property type="molecule type" value="Genomic_DNA"/>
</dbReference>
<dbReference type="Proteomes" id="UP000020218">
    <property type="component" value="Unassembled WGS sequence"/>
</dbReference>
<evidence type="ECO:0000256" key="2">
    <source>
        <dbReference type="ARBA" id="ARBA00022737"/>
    </source>
</evidence>
<feature type="domain" description="Calx-beta" evidence="5">
    <location>
        <begin position="182"/>
        <end position="284"/>
    </location>
</feature>
<keyword evidence="1" id="KW-0732">Signal</keyword>
<name>A0A011N1S0_9PROT</name>
<gene>
    <name evidence="6" type="ORF">AW08_00668</name>
</gene>
<dbReference type="Gene3D" id="2.60.40.2030">
    <property type="match status" value="2"/>
</dbReference>
<proteinExistence type="predicted"/>
<dbReference type="InterPro" id="IPR026919">
    <property type="entry name" value="ADGRV1"/>
</dbReference>
<dbReference type="GO" id="GO:0004930">
    <property type="term" value="F:G protein-coupled receptor activity"/>
    <property type="evidence" value="ECO:0007669"/>
    <property type="project" value="InterPro"/>
</dbReference>
<feature type="domain" description="Calx-beta" evidence="5">
    <location>
        <begin position="310"/>
        <end position="415"/>
    </location>
</feature>
<evidence type="ECO:0000256" key="3">
    <source>
        <dbReference type="ARBA" id="ARBA00022837"/>
    </source>
</evidence>
<feature type="compositionally biased region" description="Polar residues" evidence="4">
    <location>
        <begin position="866"/>
        <end position="876"/>
    </location>
</feature>
<dbReference type="AlphaFoldDB" id="A0A011N1S0"/>
<dbReference type="InterPro" id="IPR038081">
    <property type="entry name" value="CalX-like_sf"/>
</dbReference>
<feature type="region of interest" description="Disordered" evidence="4">
    <location>
        <begin position="861"/>
        <end position="881"/>
    </location>
</feature>
<keyword evidence="2" id="KW-0677">Repeat</keyword>
<dbReference type="InterPro" id="IPR003644">
    <property type="entry name" value="Calx_beta"/>
</dbReference>
<evidence type="ECO:0000313" key="7">
    <source>
        <dbReference type="Proteomes" id="UP000020218"/>
    </source>
</evidence>
<evidence type="ECO:0000256" key="1">
    <source>
        <dbReference type="ARBA" id="ARBA00022729"/>
    </source>
</evidence>
<feature type="region of interest" description="Disordered" evidence="4">
    <location>
        <begin position="752"/>
        <end position="837"/>
    </location>
</feature>
<accession>A0A011N1S0</accession>
<protein>
    <submittedName>
        <fullName evidence="6">Sodium/calcium exchanger 1</fullName>
    </submittedName>
</protein>
<dbReference type="Pfam" id="PF03160">
    <property type="entry name" value="Calx-beta"/>
    <property type="match status" value="2"/>
</dbReference>
<dbReference type="PANTHER" id="PTHR46682:SF1">
    <property type="entry name" value="ADHESION G-PROTEIN COUPLED RECEPTOR V1"/>
    <property type="match status" value="1"/>
</dbReference>
<feature type="compositionally biased region" description="Gly residues" evidence="4">
    <location>
        <begin position="789"/>
        <end position="802"/>
    </location>
</feature>
<dbReference type="GO" id="GO:0016020">
    <property type="term" value="C:membrane"/>
    <property type="evidence" value="ECO:0007669"/>
    <property type="project" value="InterPro"/>
</dbReference>
<feature type="region of interest" description="Disordered" evidence="4">
    <location>
        <begin position="418"/>
        <end position="453"/>
    </location>
</feature>
<dbReference type="SUPFAM" id="SSF141072">
    <property type="entry name" value="CalX-like"/>
    <property type="match status" value="2"/>
</dbReference>
<evidence type="ECO:0000313" key="6">
    <source>
        <dbReference type="EMBL" id="EXI68846.1"/>
    </source>
</evidence>
<evidence type="ECO:0000259" key="5">
    <source>
        <dbReference type="Pfam" id="PF03160"/>
    </source>
</evidence>
<evidence type="ECO:0000256" key="4">
    <source>
        <dbReference type="SAM" id="MobiDB-lite"/>
    </source>
</evidence>
<dbReference type="PATRIC" id="fig|1454001.3.peg.846"/>
<organism evidence="6 7">
    <name type="scientific">Candidatus Accumulibacter adjunctus</name>
    <dbReference type="NCBI Taxonomy" id="1454001"/>
    <lineage>
        <taxon>Bacteria</taxon>
        <taxon>Pseudomonadati</taxon>
        <taxon>Pseudomonadota</taxon>
        <taxon>Betaproteobacteria</taxon>
        <taxon>Candidatus Accumulibacter</taxon>
    </lineage>
</organism>